<name>A0A0F8ZS98_9ZZZZ</name>
<reference evidence="1" key="1">
    <citation type="journal article" date="2015" name="Nature">
        <title>Complex archaea that bridge the gap between prokaryotes and eukaryotes.</title>
        <authorList>
            <person name="Spang A."/>
            <person name="Saw J.H."/>
            <person name="Jorgensen S.L."/>
            <person name="Zaremba-Niedzwiedzka K."/>
            <person name="Martijn J."/>
            <person name="Lind A.E."/>
            <person name="van Eijk R."/>
            <person name="Schleper C."/>
            <person name="Guy L."/>
            <person name="Ettema T.J."/>
        </authorList>
    </citation>
    <scope>NUCLEOTIDE SEQUENCE</scope>
</reference>
<sequence length="70" mass="7260">MAILTSYDDPDNALSGYVVYGAIDGGSTNVIAQGFKTSGTNDLETVQVRLYKDGSPGTLTCEIRNVDGGG</sequence>
<feature type="non-terminal residue" evidence="1">
    <location>
        <position position="70"/>
    </location>
</feature>
<gene>
    <name evidence="1" type="ORF">LCGC14_2739240</name>
</gene>
<dbReference type="EMBL" id="LAZR01049786">
    <property type="protein sequence ID" value="KKK88825.1"/>
    <property type="molecule type" value="Genomic_DNA"/>
</dbReference>
<evidence type="ECO:0000313" key="1">
    <source>
        <dbReference type="EMBL" id="KKK88825.1"/>
    </source>
</evidence>
<accession>A0A0F8ZS98</accession>
<dbReference type="AlphaFoldDB" id="A0A0F8ZS98"/>
<proteinExistence type="predicted"/>
<protein>
    <submittedName>
        <fullName evidence="1">Uncharacterized protein</fullName>
    </submittedName>
</protein>
<organism evidence="1">
    <name type="scientific">marine sediment metagenome</name>
    <dbReference type="NCBI Taxonomy" id="412755"/>
    <lineage>
        <taxon>unclassified sequences</taxon>
        <taxon>metagenomes</taxon>
        <taxon>ecological metagenomes</taxon>
    </lineage>
</organism>
<comment type="caution">
    <text evidence="1">The sequence shown here is derived from an EMBL/GenBank/DDBJ whole genome shotgun (WGS) entry which is preliminary data.</text>
</comment>